<dbReference type="InterPro" id="IPR017896">
    <property type="entry name" value="4Fe4S_Fe-S-bd"/>
</dbReference>
<evidence type="ECO:0000259" key="4">
    <source>
        <dbReference type="PROSITE" id="PS51379"/>
    </source>
</evidence>
<name>A0A1H3R758_9FIRM</name>
<dbReference type="Proteomes" id="UP000198625">
    <property type="component" value="Unassembled WGS sequence"/>
</dbReference>
<dbReference type="InterPro" id="IPR036812">
    <property type="entry name" value="NAD(P)_OxRdtase_dom_sf"/>
</dbReference>
<evidence type="ECO:0000313" key="6">
    <source>
        <dbReference type="Proteomes" id="UP000198625"/>
    </source>
</evidence>
<evidence type="ECO:0000256" key="2">
    <source>
        <dbReference type="ARBA" id="ARBA00023004"/>
    </source>
</evidence>
<dbReference type="STRING" id="415015.SAMN05660462_02256"/>
<dbReference type="SUPFAM" id="SSF46548">
    <property type="entry name" value="alpha-helical ferredoxin"/>
    <property type="match status" value="1"/>
</dbReference>
<dbReference type="InterPro" id="IPR023210">
    <property type="entry name" value="NADP_OxRdtase_dom"/>
</dbReference>
<dbReference type="SUPFAM" id="SSF51430">
    <property type="entry name" value="NAD(P)-linked oxidoreductase"/>
    <property type="match status" value="1"/>
</dbReference>
<sequence length="336" mass="38128">MIKRLLGRTGLEISIIGFGGIPIQRLDKESAVILIEELYKQGINFIDTARGYTTSEELIGHGLKKIGRDKFILATKSMSRDYESMKRDIQISLNNLKTDYIELYQVHNVRTEEEYSKILSEDGALKALLEAKEKGSIKHIGITSHDLNIIEKGAESGHFSTIQFPYNPVERQAEELFKRAKELGLGVIVMKPLAGGAIINKELSLRFVLENNNISVAIPGMDSVEQIITNSKLGIEYRSLNDEERAIILSEAKELGSEFCRRCGYCAPCPQRIDIPVQFLMEGYYTRYNLKDWAKERYLSMENKAVDCIECGICETRCPYDLPIRRMLKKVAYNLG</sequence>
<dbReference type="Pfam" id="PF13534">
    <property type="entry name" value="Fer4_17"/>
    <property type="match status" value="1"/>
</dbReference>
<dbReference type="InterPro" id="IPR053135">
    <property type="entry name" value="AKR2_Oxidoreductase"/>
</dbReference>
<evidence type="ECO:0000256" key="1">
    <source>
        <dbReference type="ARBA" id="ARBA00022723"/>
    </source>
</evidence>
<proteinExistence type="predicted"/>
<dbReference type="AlphaFoldDB" id="A0A1H3R758"/>
<organism evidence="5 6">
    <name type="scientific">Proteiniborus ethanoligenes</name>
    <dbReference type="NCBI Taxonomy" id="415015"/>
    <lineage>
        <taxon>Bacteria</taxon>
        <taxon>Bacillati</taxon>
        <taxon>Bacillota</taxon>
        <taxon>Clostridia</taxon>
        <taxon>Eubacteriales</taxon>
        <taxon>Proteiniborus</taxon>
    </lineage>
</organism>
<accession>A0A1H3R758</accession>
<dbReference type="PROSITE" id="PS00198">
    <property type="entry name" value="4FE4S_FER_1"/>
    <property type="match status" value="1"/>
</dbReference>
<keyword evidence="6" id="KW-1185">Reference proteome</keyword>
<dbReference type="InterPro" id="IPR017900">
    <property type="entry name" value="4Fe4S_Fe_S_CS"/>
</dbReference>
<dbReference type="RefSeq" id="WP_091731256.1">
    <property type="nucleotide sequence ID" value="NZ_FNQE01000025.1"/>
</dbReference>
<dbReference type="EMBL" id="FNQE01000025">
    <property type="protein sequence ID" value="SDZ21614.1"/>
    <property type="molecule type" value="Genomic_DNA"/>
</dbReference>
<dbReference type="PROSITE" id="PS51379">
    <property type="entry name" value="4FE4S_FER_2"/>
    <property type="match status" value="1"/>
</dbReference>
<dbReference type="PANTHER" id="PTHR43312:SF1">
    <property type="entry name" value="NADP-DEPENDENT OXIDOREDUCTASE DOMAIN-CONTAINING PROTEIN"/>
    <property type="match status" value="1"/>
</dbReference>
<protein>
    <submittedName>
        <fullName evidence="5">Predicted oxidoreductase of the aldo/keto reductase family</fullName>
    </submittedName>
</protein>
<dbReference type="PANTHER" id="PTHR43312">
    <property type="entry name" value="D-THREO-ALDOSE 1-DEHYDROGENASE"/>
    <property type="match status" value="1"/>
</dbReference>
<dbReference type="OrthoDB" id="9773828at2"/>
<dbReference type="GO" id="GO:0051536">
    <property type="term" value="F:iron-sulfur cluster binding"/>
    <property type="evidence" value="ECO:0007669"/>
    <property type="project" value="UniProtKB-KW"/>
</dbReference>
<evidence type="ECO:0000256" key="3">
    <source>
        <dbReference type="ARBA" id="ARBA00023014"/>
    </source>
</evidence>
<keyword evidence="2" id="KW-0408">Iron</keyword>
<keyword evidence="1" id="KW-0479">Metal-binding</keyword>
<feature type="domain" description="4Fe-4S ferredoxin-type" evidence="4">
    <location>
        <begin position="297"/>
        <end position="328"/>
    </location>
</feature>
<keyword evidence="3" id="KW-0411">Iron-sulfur</keyword>
<gene>
    <name evidence="5" type="ORF">SAMN05660462_02256</name>
</gene>
<dbReference type="CDD" id="cd19100">
    <property type="entry name" value="AKR_unchar"/>
    <property type="match status" value="1"/>
</dbReference>
<dbReference type="GO" id="GO:0046872">
    <property type="term" value="F:metal ion binding"/>
    <property type="evidence" value="ECO:0007669"/>
    <property type="project" value="UniProtKB-KW"/>
</dbReference>
<dbReference type="Pfam" id="PF00248">
    <property type="entry name" value="Aldo_ket_red"/>
    <property type="match status" value="1"/>
</dbReference>
<evidence type="ECO:0000313" key="5">
    <source>
        <dbReference type="EMBL" id="SDZ21614.1"/>
    </source>
</evidence>
<reference evidence="5 6" key="1">
    <citation type="submission" date="2016-10" db="EMBL/GenBank/DDBJ databases">
        <authorList>
            <person name="de Groot N.N."/>
        </authorList>
    </citation>
    <scope>NUCLEOTIDE SEQUENCE [LARGE SCALE GENOMIC DNA]</scope>
    <source>
        <strain evidence="5 6">DSM 21650</strain>
    </source>
</reference>
<dbReference type="Gene3D" id="3.20.20.100">
    <property type="entry name" value="NADP-dependent oxidoreductase domain"/>
    <property type="match status" value="1"/>
</dbReference>